<dbReference type="InterPro" id="IPR018936">
    <property type="entry name" value="PI3/4_kinase_CS"/>
</dbReference>
<comment type="caution">
    <text evidence="11">The sequence shown here is derived from an EMBL/GenBank/DDBJ whole genome shotgun (WGS) entry which is preliminary data.</text>
</comment>
<evidence type="ECO:0000256" key="4">
    <source>
        <dbReference type="ARBA" id="ARBA00022679"/>
    </source>
</evidence>
<dbReference type="EC" id="2.7.1.67" evidence="3"/>
<dbReference type="PANTHER" id="PTHR10048:SF15">
    <property type="entry name" value="PHOSPHATIDYLINOSITOL 4-KINASE ALPHA"/>
    <property type="match status" value="1"/>
</dbReference>
<keyword evidence="4" id="KW-0808">Transferase</keyword>
<feature type="compositionally biased region" description="Polar residues" evidence="8">
    <location>
        <begin position="1692"/>
        <end position="1702"/>
    </location>
</feature>
<dbReference type="PROSITE" id="PS51545">
    <property type="entry name" value="PIK_HELICAL"/>
    <property type="match status" value="1"/>
</dbReference>
<dbReference type="InterPro" id="IPR011009">
    <property type="entry name" value="Kinase-like_dom_sf"/>
</dbReference>
<dbReference type="FunFam" id="1.25.40.70:FF:000011">
    <property type="entry name" value="Phosphatidylinositol 4-kinase alpha"/>
    <property type="match status" value="1"/>
</dbReference>
<dbReference type="SUPFAM" id="SSF56112">
    <property type="entry name" value="Protein kinase-like (PK-like)"/>
    <property type="match status" value="1"/>
</dbReference>
<evidence type="ECO:0000259" key="10">
    <source>
        <dbReference type="PROSITE" id="PS51545"/>
    </source>
</evidence>
<evidence type="ECO:0000313" key="12">
    <source>
        <dbReference type="Proteomes" id="UP000243723"/>
    </source>
</evidence>
<dbReference type="GO" id="GO:0005524">
    <property type="term" value="F:ATP binding"/>
    <property type="evidence" value="ECO:0007669"/>
    <property type="project" value="UniProtKB-KW"/>
</dbReference>
<comment type="similarity">
    <text evidence="2">Belongs to the PI3/PI4-kinase family. Type III PI4K subfamily.</text>
</comment>
<feature type="region of interest" description="Disordered" evidence="8">
    <location>
        <begin position="1684"/>
        <end position="1709"/>
    </location>
</feature>
<sequence>MQSLNPYPGETTLRRRALEKLGQLSANTKGPGGIPGLSRLCDLYPKLPETNGVNGTTSHAKSAVIPLSQRELEVLLSLCRAAPSVRDVANAERLIHQIGPYLTEIHEQSFRPSPYLRTFDPSPWELVAHDVTIALLSISVRHHSLRTSALSYIKRTVDSWVAVGQKIADGPSGPQENGDRHATEIDVDGEAVRLCVVMLGLQSAMSDKTESLLPSERFSLIQELHSVLSEEFMIRLEGRLASIRNASSHYRDLRPWKRVLTSYASTGRPLGAMILQHSFMRLLAASTSLFIAPPNDFDRDGVLDFLMDRTLPFETFPGDSAEGTVDRLAGYIVESIGLLEADADFLRVSSVWQQRLAHSMKAYAIKSFLYLSLFEDAADADVLMGWLEAVLADQIQLADDELAQTTLKCMAILAKTTKSFASSLGRSLPRLIVQSKMTPETAAVAADCLARVLLLLPQDMQISTLYSLGNILSAGTDPARANPALFFDGNPGGKSSNQFYSQQSNGSSISLVTSDIDDMATVHGTVVQAVVRIATRSNDEKIISLAISMLVQKIGRVSTVIDVKIMQGSALLSLRGSSNDFRPILRLYTRICHECLKTGNNPLLHATLDARLTLARGIPKSSPLYEIYLAHLLDTVVSTTGAVQSDKQSIKGGILGSEEIGQILKPLAVLISKEPEKEVKFEDPVLLSNLTRDAWYNLVAHDFTLKSYLTRRHAPELETLALYSPSLVDSTRADARESGVELNTVLRRNMNPAHTAQQKQALTSCFPEYELEIKSLDYAELTFLNAAHLIAGLRAEAGSCTRTMEYFYDSKFKSGPLSECLVAISRVEVETYVKRTRESLRQKYAAPELAGQLVIFLQSCCHRVAKVQHIAIASANRIITQVPSVLCQRSSLFAMLELLTLMWMSCLDEETEDVEWKSEYTSAKGGVSIQLSDDFDMRRTTLTTFQRHCRQWVSHVIDVMPLDMKGLLQTYLSDFEDKGAYGHVALGRSFALEMGCLIPKHDLRIGNMDKRLDIGINSASDFMAQYTTRQEYRTIDNMFDADEDAILLRNHSSVITHEDLKQEVQDALEALVRIQKRMEEDGDVGIDELRPALRRAAALLCRSDVENRTLVHLLIKVPCIPFTRDSIKLGVSLWIGVLRENSRLETQILVEVMMNWEAGVARTNQVPQPGNTHPDPFYVKQEFAPTDKEAIVKRQQLAGNGIAPVVRLFQFVASYFHASRFTSSAVEKIYIRNVRNTMKAMKRAPTQPLAREFWFRMLVAGARTLANATILDEEHKWMLKDEILSGGLKWFKPAPRWSFGGNKLQVKAEIKLLGDSIAALDSIAHIAAVAVGPRQSLKQRQELLLVLIKSEIYRLGVWLTPLEPRNSHILNLNLGVKANENIVASFLPVAWAEDASLAVQLAIRFHAERLLGDVRSLLVRNPSRALDEPDAIQILLGIAGQQPTPEQLHIQKLAKGANPTSADTYLSYLLFWAPVNPITAVNYFLPIFGNHPYVIQYAMRALESHSVDITFFYVPQIVQTLRYDYLGYVERYIIETAKFSQLFAHQIIWNMKANAFKDEDATIPDSIKPTLDKVMDALISSLSAEDKDFYEREFTFFNEVTGISGKLRPFIKRPKPEKKQKIEEELRKIQVDVGVYLPSNPDGVVIGIDRKSGKPLQSHAKAPFMATFRIRKEIKPDEAEVKTAMVKKQPSKTHMNNLSVDTRNSEAKPHPQSLEVWQSAIFKVGDDCRQDVLALQLISTFRSIFNNVGLDVYVFPYRVTATAPGCGVIDVLPNSISRDMLGREQVNGLYEYFISHFGSEDSLAFQKARANFIKSMAAYSVISYLLQFKDRHNGNIMIDDKGSILHIDFGFLLDIAPGGVKFERAPFKLTGEMVAVMGGATSAPFLRFEELCVKAFLAVRPYVDKLASLITPMLESGLPCFKPETIKHFRERFVLDKAEREAAEFMRFLVKKSEGSYSTKGYDQFQLLTNGIPY</sequence>
<comment type="catalytic activity">
    <reaction evidence="1">
        <text>a 1,2-diacyl-sn-glycero-3-phospho-(1D-myo-inositol) + ATP = a 1,2-diacyl-sn-glycero-3-phospho-(1D-myo-inositol 4-phosphate) + ADP + H(+)</text>
        <dbReference type="Rhea" id="RHEA:19877"/>
        <dbReference type="ChEBI" id="CHEBI:15378"/>
        <dbReference type="ChEBI" id="CHEBI:30616"/>
        <dbReference type="ChEBI" id="CHEBI:57880"/>
        <dbReference type="ChEBI" id="CHEBI:58178"/>
        <dbReference type="ChEBI" id="CHEBI:456216"/>
        <dbReference type="EC" id="2.7.1.67"/>
    </reaction>
</comment>
<feature type="domain" description="PI3K/PI4K catalytic" evidence="9">
    <location>
        <begin position="1696"/>
        <end position="1958"/>
    </location>
</feature>
<dbReference type="PROSITE" id="PS00915">
    <property type="entry name" value="PI3_4_KINASE_1"/>
    <property type="match status" value="1"/>
</dbReference>
<proteinExistence type="inferred from homology"/>
<dbReference type="FunFam" id="1.10.1070.11:FF:000022">
    <property type="entry name" value="Phosphatidylinositol 4-kinase stt4"/>
    <property type="match status" value="1"/>
</dbReference>
<dbReference type="Gene3D" id="3.30.1010.10">
    <property type="entry name" value="Phosphatidylinositol 3-kinase Catalytic Subunit, Chain A, domain 4"/>
    <property type="match status" value="1"/>
</dbReference>
<dbReference type="InterPro" id="IPR042236">
    <property type="entry name" value="PI3K_accessory_sf"/>
</dbReference>
<dbReference type="EMBL" id="NHZQ01000067">
    <property type="protein sequence ID" value="PSK55233.1"/>
    <property type="molecule type" value="Genomic_DNA"/>
</dbReference>
<dbReference type="GO" id="GO:0004430">
    <property type="term" value="F:1-phosphatidylinositol 4-kinase activity"/>
    <property type="evidence" value="ECO:0007669"/>
    <property type="project" value="UniProtKB-EC"/>
</dbReference>
<dbReference type="InterPro" id="IPR045495">
    <property type="entry name" value="PI4K_N"/>
</dbReference>
<gene>
    <name evidence="11" type="ORF">B9Z65_2622</name>
</gene>
<evidence type="ECO:0000256" key="5">
    <source>
        <dbReference type="ARBA" id="ARBA00022741"/>
    </source>
</evidence>
<evidence type="ECO:0000256" key="2">
    <source>
        <dbReference type="ARBA" id="ARBA00006209"/>
    </source>
</evidence>
<dbReference type="InterPro" id="IPR036940">
    <property type="entry name" value="PI3/4_kinase_cat_sf"/>
</dbReference>
<evidence type="ECO:0000259" key="9">
    <source>
        <dbReference type="PROSITE" id="PS50290"/>
    </source>
</evidence>
<dbReference type="Gene3D" id="1.25.40.70">
    <property type="entry name" value="Phosphatidylinositol 3-kinase, accessory domain (PIK)"/>
    <property type="match status" value="1"/>
</dbReference>
<dbReference type="Gene3D" id="1.10.1070.11">
    <property type="entry name" value="Phosphatidylinositol 3-/4-kinase, catalytic domain"/>
    <property type="match status" value="1"/>
</dbReference>
<dbReference type="GO" id="GO:0046854">
    <property type="term" value="P:phosphatidylinositol phosphate biosynthetic process"/>
    <property type="evidence" value="ECO:0007669"/>
    <property type="project" value="InterPro"/>
</dbReference>
<name>A0A2P8A451_9PEZI</name>
<evidence type="ECO:0000256" key="6">
    <source>
        <dbReference type="ARBA" id="ARBA00022777"/>
    </source>
</evidence>
<dbReference type="SMART" id="SM00145">
    <property type="entry name" value="PI3Ka"/>
    <property type="match status" value="1"/>
</dbReference>
<dbReference type="CDD" id="cd05167">
    <property type="entry name" value="PI4Kc_III_alpha"/>
    <property type="match status" value="1"/>
</dbReference>
<dbReference type="STRING" id="40998.A0A2P8A451"/>
<dbReference type="GO" id="GO:0005737">
    <property type="term" value="C:cytoplasm"/>
    <property type="evidence" value="ECO:0007669"/>
    <property type="project" value="TreeGrafter"/>
</dbReference>
<keyword evidence="6" id="KW-0418">Kinase</keyword>
<dbReference type="Pfam" id="PF00454">
    <property type="entry name" value="PI3_PI4_kinase"/>
    <property type="match status" value="1"/>
</dbReference>
<feature type="domain" description="PIK helical" evidence="10">
    <location>
        <begin position="1400"/>
        <end position="1577"/>
    </location>
</feature>
<dbReference type="InterPro" id="IPR015433">
    <property type="entry name" value="PI3/4_kinase"/>
</dbReference>
<dbReference type="InterPro" id="IPR001263">
    <property type="entry name" value="PI3K_accessory_dom"/>
</dbReference>
<dbReference type="PROSITE" id="PS00916">
    <property type="entry name" value="PI3_4_KINASE_2"/>
    <property type="match status" value="1"/>
</dbReference>
<keyword evidence="7" id="KW-0067">ATP-binding</keyword>
<dbReference type="Pfam" id="PF19274">
    <property type="entry name" value="PI4K_N"/>
    <property type="match status" value="1"/>
</dbReference>
<dbReference type="InterPro" id="IPR000403">
    <property type="entry name" value="PI3/4_kinase_cat_dom"/>
</dbReference>
<organism evidence="11 12">
    <name type="scientific">Elsinoe australis</name>
    <dbReference type="NCBI Taxonomy" id="40998"/>
    <lineage>
        <taxon>Eukaryota</taxon>
        <taxon>Fungi</taxon>
        <taxon>Dikarya</taxon>
        <taxon>Ascomycota</taxon>
        <taxon>Pezizomycotina</taxon>
        <taxon>Dothideomycetes</taxon>
        <taxon>Dothideomycetidae</taxon>
        <taxon>Myriangiales</taxon>
        <taxon>Elsinoaceae</taxon>
        <taxon>Elsinoe</taxon>
    </lineage>
</organism>
<evidence type="ECO:0000256" key="3">
    <source>
        <dbReference type="ARBA" id="ARBA00012169"/>
    </source>
</evidence>
<keyword evidence="5" id="KW-0547">Nucleotide-binding</keyword>
<dbReference type="GO" id="GO:0048015">
    <property type="term" value="P:phosphatidylinositol-mediated signaling"/>
    <property type="evidence" value="ECO:0007669"/>
    <property type="project" value="TreeGrafter"/>
</dbReference>
<evidence type="ECO:0000256" key="7">
    <source>
        <dbReference type="ARBA" id="ARBA00022840"/>
    </source>
</evidence>
<dbReference type="InterPro" id="IPR016024">
    <property type="entry name" value="ARM-type_fold"/>
</dbReference>
<evidence type="ECO:0000256" key="1">
    <source>
        <dbReference type="ARBA" id="ARBA00001686"/>
    </source>
</evidence>
<dbReference type="SUPFAM" id="SSF48371">
    <property type="entry name" value="ARM repeat"/>
    <property type="match status" value="1"/>
</dbReference>
<evidence type="ECO:0000313" key="11">
    <source>
        <dbReference type="EMBL" id="PSK55233.1"/>
    </source>
</evidence>
<protein>
    <recommendedName>
        <fullName evidence="3">1-phosphatidylinositol 4-kinase</fullName>
        <ecNumber evidence="3">2.7.1.67</ecNumber>
    </recommendedName>
</protein>
<evidence type="ECO:0000256" key="8">
    <source>
        <dbReference type="SAM" id="MobiDB-lite"/>
    </source>
</evidence>
<dbReference type="GO" id="GO:0005886">
    <property type="term" value="C:plasma membrane"/>
    <property type="evidence" value="ECO:0007669"/>
    <property type="project" value="TreeGrafter"/>
</dbReference>
<dbReference type="OrthoDB" id="10264149at2759"/>
<dbReference type="PROSITE" id="PS50290">
    <property type="entry name" value="PI3_4_KINASE_3"/>
    <property type="match status" value="1"/>
</dbReference>
<dbReference type="SMART" id="SM00146">
    <property type="entry name" value="PI3Kc"/>
    <property type="match status" value="1"/>
</dbReference>
<reference evidence="11 12" key="1">
    <citation type="submission" date="2017-05" db="EMBL/GenBank/DDBJ databases">
        <title>Draft genome sequence of Elsinoe australis.</title>
        <authorList>
            <person name="Cheng Q."/>
        </authorList>
    </citation>
    <scope>NUCLEOTIDE SEQUENCE [LARGE SCALE GENOMIC DNA]</scope>
    <source>
        <strain evidence="11 12">NL1</strain>
    </source>
</reference>
<accession>A0A2P8A451</accession>
<dbReference type="Pfam" id="PF00613">
    <property type="entry name" value="PI3Ka"/>
    <property type="match status" value="1"/>
</dbReference>
<dbReference type="PANTHER" id="PTHR10048">
    <property type="entry name" value="PHOSPHATIDYLINOSITOL KINASE"/>
    <property type="match status" value="1"/>
</dbReference>
<dbReference type="FunFam" id="3.30.1010.10:FF:000014">
    <property type="entry name" value="Phosphatidylinositol 4-kinase STT4"/>
    <property type="match status" value="1"/>
</dbReference>
<dbReference type="Proteomes" id="UP000243723">
    <property type="component" value="Unassembled WGS sequence"/>
</dbReference>
<keyword evidence="12" id="KW-1185">Reference proteome</keyword>